<dbReference type="PANTHER" id="PTHR23050">
    <property type="entry name" value="CALCIUM BINDING PROTEIN"/>
    <property type="match status" value="1"/>
</dbReference>
<dbReference type="GO" id="GO:0043226">
    <property type="term" value="C:organelle"/>
    <property type="evidence" value="ECO:0007669"/>
    <property type="project" value="UniProtKB-ARBA"/>
</dbReference>
<sequence length="157" mass="16886">MAQSGSLSQQTEILSQVSSLMETFRAFDADNDGFISTAELGGILSSLGHTVSQDDLKVMMEQGDRNGDRLLSIEEFLEMTTDKIELGGLTDSLTIAFETLDANGEEAVTGEELYEILKNTGIGLSKEACQDIIASMDEDGDGAVSFEDFKLIVNSLS</sequence>
<gene>
    <name evidence="4" type="ORF">FRX31_017332</name>
</gene>
<feature type="domain" description="EF-hand" evidence="3">
    <location>
        <begin position="124"/>
        <end position="157"/>
    </location>
</feature>
<dbReference type="Gene3D" id="1.10.238.10">
    <property type="entry name" value="EF-hand"/>
    <property type="match status" value="2"/>
</dbReference>
<evidence type="ECO:0000259" key="3">
    <source>
        <dbReference type="PROSITE" id="PS50222"/>
    </source>
</evidence>
<feature type="domain" description="EF-hand" evidence="3">
    <location>
        <begin position="51"/>
        <end position="86"/>
    </location>
</feature>
<keyword evidence="5" id="KW-1185">Reference proteome</keyword>
<keyword evidence="2" id="KW-0106">Calcium</keyword>
<dbReference type="EMBL" id="JABWDY010020536">
    <property type="protein sequence ID" value="KAF5193080.1"/>
    <property type="molecule type" value="Genomic_DNA"/>
</dbReference>
<dbReference type="PROSITE" id="PS00018">
    <property type="entry name" value="EF_HAND_1"/>
    <property type="match status" value="3"/>
</dbReference>
<dbReference type="PROSITE" id="PS50222">
    <property type="entry name" value="EF_HAND_2"/>
    <property type="match status" value="3"/>
</dbReference>
<proteinExistence type="predicted"/>
<evidence type="ECO:0000256" key="2">
    <source>
        <dbReference type="ARBA" id="ARBA00022837"/>
    </source>
</evidence>
<evidence type="ECO:0000313" key="5">
    <source>
        <dbReference type="Proteomes" id="UP000554482"/>
    </source>
</evidence>
<keyword evidence="1" id="KW-0677">Repeat</keyword>
<feature type="domain" description="EF-hand" evidence="3">
    <location>
        <begin position="15"/>
        <end position="50"/>
    </location>
</feature>
<protein>
    <submittedName>
        <fullName evidence="4">Calmodulin</fullName>
    </submittedName>
</protein>
<comment type="caution">
    <text evidence="4">The sequence shown here is derived from an EMBL/GenBank/DDBJ whole genome shotgun (WGS) entry which is preliminary data.</text>
</comment>
<dbReference type="FunFam" id="1.10.238.10:FF:000178">
    <property type="entry name" value="Calmodulin-2 A"/>
    <property type="match status" value="1"/>
</dbReference>
<dbReference type="OrthoDB" id="26525at2759"/>
<organism evidence="4 5">
    <name type="scientific">Thalictrum thalictroides</name>
    <name type="common">Rue-anemone</name>
    <name type="synonym">Anemone thalictroides</name>
    <dbReference type="NCBI Taxonomy" id="46969"/>
    <lineage>
        <taxon>Eukaryota</taxon>
        <taxon>Viridiplantae</taxon>
        <taxon>Streptophyta</taxon>
        <taxon>Embryophyta</taxon>
        <taxon>Tracheophyta</taxon>
        <taxon>Spermatophyta</taxon>
        <taxon>Magnoliopsida</taxon>
        <taxon>Ranunculales</taxon>
        <taxon>Ranunculaceae</taxon>
        <taxon>Thalictroideae</taxon>
        <taxon>Thalictrum</taxon>
    </lineage>
</organism>
<name>A0A7J6W913_THATH</name>
<dbReference type="AlphaFoldDB" id="A0A7J6W913"/>
<reference evidence="4 5" key="1">
    <citation type="submission" date="2020-06" db="EMBL/GenBank/DDBJ databases">
        <title>Transcriptomic and genomic resources for Thalictrum thalictroides and T. hernandezii: Facilitating candidate gene discovery in an emerging model plant lineage.</title>
        <authorList>
            <person name="Arias T."/>
            <person name="Riano-Pachon D.M."/>
            <person name="Di Stilio V.S."/>
        </authorList>
    </citation>
    <scope>NUCLEOTIDE SEQUENCE [LARGE SCALE GENOMIC DNA]</scope>
    <source>
        <strain evidence="5">cv. WT478/WT964</strain>
        <tissue evidence="4">Leaves</tissue>
    </source>
</reference>
<dbReference type="SUPFAM" id="SSF47473">
    <property type="entry name" value="EF-hand"/>
    <property type="match status" value="1"/>
</dbReference>
<dbReference type="Pfam" id="PF13499">
    <property type="entry name" value="EF-hand_7"/>
    <property type="match status" value="2"/>
</dbReference>
<dbReference type="InterPro" id="IPR002048">
    <property type="entry name" value="EF_hand_dom"/>
</dbReference>
<dbReference type="InterPro" id="IPR018247">
    <property type="entry name" value="EF_Hand_1_Ca_BS"/>
</dbReference>
<evidence type="ECO:0000313" key="4">
    <source>
        <dbReference type="EMBL" id="KAF5193080.1"/>
    </source>
</evidence>
<dbReference type="InterPro" id="IPR011992">
    <property type="entry name" value="EF-hand-dom_pair"/>
</dbReference>
<dbReference type="GO" id="GO:0005509">
    <property type="term" value="F:calcium ion binding"/>
    <property type="evidence" value="ECO:0007669"/>
    <property type="project" value="InterPro"/>
</dbReference>
<accession>A0A7J6W913</accession>
<dbReference type="Proteomes" id="UP000554482">
    <property type="component" value="Unassembled WGS sequence"/>
</dbReference>
<dbReference type="SMART" id="SM00054">
    <property type="entry name" value="EFh"/>
    <property type="match status" value="4"/>
</dbReference>
<evidence type="ECO:0000256" key="1">
    <source>
        <dbReference type="ARBA" id="ARBA00022737"/>
    </source>
</evidence>
<dbReference type="CDD" id="cd00051">
    <property type="entry name" value="EFh"/>
    <property type="match status" value="1"/>
</dbReference>
<dbReference type="InterPro" id="IPR050145">
    <property type="entry name" value="Centrin_CML-like"/>
</dbReference>